<gene>
    <name evidence="1" type="ORF">Patl1_13328</name>
</gene>
<evidence type="ECO:0000313" key="1">
    <source>
        <dbReference type="EMBL" id="KAJ0091065.1"/>
    </source>
</evidence>
<dbReference type="EMBL" id="CM047904">
    <property type="protein sequence ID" value="KAJ0091065.1"/>
    <property type="molecule type" value="Genomic_DNA"/>
</dbReference>
<keyword evidence="2" id="KW-1185">Reference proteome</keyword>
<name>A0ACC1AWR5_9ROSI</name>
<evidence type="ECO:0000313" key="2">
    <source>
        <dbReference type="Proteomes" id="UP001164250"/>
    </source>
</evidence>
<proteinExistence type="predicted"/>
<protein>
    <submittedName>
        <fullName evidence="1">Uncharacterized protein</fullName>
    </submittedName>
</protein>
<sequence>MTTFSWSSSKKTVLLVIMMYTERLEEKGSLLVCVATGFLCLKMEEKKKRRRTQHHQLSSVILCAWNLMQPLTMVNAYILSGKTVCEARALFMHVHTVSNMANYMSRLSLILSKTMKLELDFSKVNVETIEDIPCYDKDDNPVYKDGKLLIHTDGTGFISEDLALKCPNNIFKGKCKNDDSIERFANGKEFEGKFCEGDRQESHSGVPPLLMQVRLFHKGRAVKGTLLVNKKLPSQTIQIRPSMIKVEADPNLSGTQTSNSLEIVNTSKQPGKPSLSRNLIALLNYGGVPESFFVDIVRNALEDAHSVFSNKRNALKVSLNYGGMDEFIVARMILSGICLDEPYLKYRLSILLKEEKKGLQGGKLPVTESYYLMGTVDPTGILKSDEVCIILNDGQVSWEKVLVYRNPGLHFGDIHVLKAKHVKELDDIVGNAKYAIFFPCKGPRSVADEIAGGDFDGDMFFVSRNPELLKHFRESEPWTSNPSTNNMSTKRPSDLSPEELENELFELFLSTRFRPSYATGQAADSWLAIMDRLLTLGDESAAEKALMKKNICQLIDLYYESLDAPKKSGRKIEVPQELKAEMFPCHMGRDASSSFESKSVLGKIYNTVKSYVAQGVSVIEVWKLPYFNDDEVPEECKKKWNGLYDQYRQDMRAALQNGGEDKDEAADEVIKKYKKILYEATEFEQSTRKVQEIYDEALAIYNVTYDYAKRLAAVGYCSFAWKVAGSALCKLYAMKQGERTMVCLPSVLKEIFG</sequence>
<accession>A0ACC1AWR5</accession>
<organism evidence="1 2">
    <name type="scientific">Pistacia atlantica</name>
    <dbReference type="NCBI Taxonomy" id="434234"/>
    <lineage>
        <taxon>Eukaryota</taxon>
        <taxon>Viridiplantae</taxon>
        <taxon>Streptophyta</taxon>
        <taxon>Embryophyta</taxon>
        <taxon>Tracheophyta</taxon>
        <taxon>Spermatophyta</taxon>
        <taxon>Magnoliopsida</taxon>
        <taxon>eudicotyledons</taxon>
        <taxon>Gunneridae</taxon>
        <taxon>Pentapetalae</taxon>
        <taxon>rosids</taxon>
        <taxon>malvids</taxon>
        <taxon>Sapindales</taxon>
        <taxon>Anacardiaceae</taxon>
        <taxon>Pistacia</taxon>
    </lineage>
</organism>
<dbReference type="Proteomes" id="UP001164250">
    <property type="component" value="Chromosome 8"/>
</dbReference>
<comment type="caution">
    <text evidence="1">The sequence shown here is derived from an EMBL/GenBank/DDBJ whole genome shotgun (WGS) entry which is preliminary data.</text>
</comment>
<reference evidence="2" key="1">
    <citation type="journal article" date="2023" name="G3 (Bethesda)">
        <title>Genome assembly and association tests identify interacting loci associated with vigor, precocity, and sex in interspecific pistachio rootstocks.</title>
        <authorList>
            <person name="Palmer W."/>
            <person name="Jacygrad E."/>
            <person name="Sagayaradj S."/>
            <person name="Cavanaugh K."/>
            <person name="Han R."/>
            <person name="Bertier L."/>
            <person name="Beede B."/>
            <person name="Kafkas S."/>
            <person name="Golino D."/>
            <person name="Preece J."/>
            <person name="Michelmore R."/>
        </authorList>
    </citation>
    <scope>NUCLEOTIDE SEQUENCE [LARGE SCALE GENOMIC DNA]</scope>
</reference>